<dbReference type="EMBL" id="LKMD01000103">
    <property type="protein sequence ID" value="PIA96298.1"/>
    <property type="molecule type" value="Genomic_DNA"/>
</dbReference>
<gene>
    <name evidence="2" type="ORF">CB0940_10221</name>
    <name evidence="3" type="ORF">RHO25_011588</name>
</gene>
<evidence type="ECO:0000256" key="1">
    <source>
        <dbReference type="SAM" id="SignalP"/>
    </source>
</evidence>
<dbReference type="OrthoDB" id="4704201at2759"/>
<keyword evidence="1" id="KW-0732">Signal</keyword>
<evidence type="ECO:0000313" key="5">
    <source>
        <dbReference type="Proteomes" id="UP001302367"/>
    </source>
</evidence>
<evidence type="ECO:0000313" key="4">
    <source>
        <dbReference type="Proteomes" id="UP000230605"/>
    </source>
</evidence>
<feature type="signal peptide" evidence="1">
    <location>
        <begin position="1"/>
        <end position="20"/>
    </location>
</feature>
<dbReference type="AlphaFoldDB" id="A0A2G5HUV2"/>
<protein>
    <submittedName>
        <fullName evidence="2">Uncharacterized protein</fullName>
    </submittedName>
</protein>
<name>A0A2G5HUV2_CERBT</name>
<keyword evidence="5" id="KW-1185">Reference proteome</keyword>
<dbReference type="Proteomes" id="UP001302367">
    <property type="component" value="Chromosome 8"/>
</dbReference>
<dbReference type="Proteomes" id="UP000230605">
    <property type="component" value="Chromosome 8"/>
</dbReference>
<sequence length="257" mass="27378">MFFSTSIAATIVASISFVSAVPTANQNWKLETNALGYEVARFKPGFEPGSEDYTHRFGAIDFNSTSSLVTRDNARTTKPYVGKTRIPYGCNTDIGNYVFSRIHELCDEDRCDEGSTVSAEVEYPVSGKKQKANVVVSVSGFYPSGSKDHMIRAVQAMVPQNGVDYYDVISYGPIRGGHSLQDTTICEVVGSSNFFSVVVTNDADDSLVGNLDVSVTFDEGENGAICGTIATVAKEIAGAINGIAGALFGVVQAVSCK</sequence>
<organism evidence="2 4">
    <name type="scientific">Cercospora beticola</name>
    <name type="common">Sugarbeet leaf spot fungus</name>
    <dbReference type="NCBI Taxonomy" id="122368"/>
    <lineage>
        <taxon>Eukaryota</taxon>
        <taxon>Fungi</taxon>
        <taxon>Dikarya</taxon>
        <taxon>Ascomycota</taxon>
        <taxon>Pezizomycotina</taxon>
        <taxon>Dothideomycetes</taxon>
        <taxon>Dothideomycetidae</taxon>
        <taxon>Mycosphaerellales</taxon>
        <taxon>Mycosphaerellaceae</taxon>
        <taxon>Cercospora</taxon>
    </lineage>
</organism>
<proteinExistence type="predicted"/>
<feature type="chain" id="PRO_5013787844" evidence="1">
    <location>
        <begin position="21"/>
        <end position="257"/>
    </location>
</feature>
<evidence type="ECO:0000313" key="3">
    <source>
        <dbReference type="EMBL" id="WPB06928.1"/>
    </source>
</evidence>
<reference evidence="3 5" key="2">
    <citation type="submission" date="2023-09" db="EMBL/GenBank/DDBJ databases">
        <title>Complete-Gapless Cercospora beticola genome.</title>
        <authorList>
            <person name="Wyatt N.A."/>
            <person name="Spanner R.E."/>
            <person name="Bolton M.D."/>
        </authorList>
    </citation>
    <scope>NUCLEOTIDE SEQUENCE [LARGE SCALE GENOMIC DNA]</scope>
    <source>
        <strain evidence="3">Cb09-40</strain>
    </source>
</reference>
<evidence type="ECO:0000313" key="2">
    <source>
        <dbReference type="EMBL" id="PIA96298.1"/>
    </source>
</evidence>
<reference evidence="2 4" key="1">
    <citation type="submission" date="2015-10" db="EMBL/GenBank/DDBJ databases">
        <title>The cercosporin biosynthetic gene cluster was horizontally transferred to several fungal lineages and shown to be expanded in Cercospora beticola based on microsynteny with recipient genomes.</title>
        <authorList>
            <person name="De Jonge R."/>
            <person name="Ebert M.K."/>
            <person name="Suttle J.C."/>
            <person name="Jurick Ii W.M."/>
            <person name="Secor G.A."/>
            <person name="Thomma B.P."/>
            <person name="Van De Peer Y."/>
            <person name="Bolton M.D."/>
        </authorList>
    </citation>
    <scope>NUCLEOTIDE SEQUENCE [LARGE SCALE GENOMIC DNA]</scope>
    <source>
        <strain evidence="2 4">09-40</strain>
    </source>
</reference>
<dbReference type="EMBL" id="CP134191">
    <property type="protein sequence ID" value="WPB06928.1"/>
    <property type="molecule type" value="Genomic_DNA"/>
</dbReference>
<accession>A0A2G5HUV2</accession>